<gene>
    <name evidence="2" type="ORF">AMURIS_02683</name>
</gene>
<dbReference type="SUPFAM" id="SSF88659">
    <property type="entry name" value="Sigma3 and sigma4 domains of RNA polymerase sigma factors"/>
    <property type="match status" value="1"/>
</dbReference>
<organism evidence="2 3">
    <name type="scientific">Acetatifactor muris</name>
    <dbReference type="NCBI Taxonomy" id="879566"/>
    <lineage>
        <taxon>Bacteria</taxon>
        <taxon>Bacillati</taxon>
        <taxon>Bacillota</taxon>
        <taxon>Clostridia</taxon>
        <taxon>Lachnospirales</taxon>
        <taxon>Lachnospiraceae</taxon>
        <taxon>Acetatifactor</taxon>
    </lineage>
</organism>
<dbReference type="GO" id="GO:0016987">
    <property type="term" value="F:sigma factor activity"/>
    <property type="evidence" value="ECO:0007669"/>
    <property type="project" value="InterPro"/>
</dbReference>
<accession>A0A2K4ZHT9</accession>
<dbReference type="EMBL" id="OFSM01000013">
    <property type="protein sequence ID" value="SOY29962.1"/>
    <property type="molecule type" value="Genomic_DNA"/>
</dbReference>
<dbReference type="Pfam" id="PF08281">
    <property type="entry name" value="Sigma70_r4_2"/>
    <property type="match status" value="1"/>
</dbReference>
<evidence type="ECO:0000313" key="2">
    <source>
        <dbReference type="EMBL" id="SOY29962.1"/>
    </source>
</evidence>
<dbReference type="GO" id="GO:0003677">
    <property type="term" value="F:DNA binding"/>
    <property type="evidence" value="ECO:0007669"/>
    <property type="project" value="InterPro"/>
</dbReference>
<dbReference type="InterPro" id="IPR013324">
    <property type="entry name" value="RNA_pol_sigma_r3/r4-like"/>
</dbReference>
<dbReference type="RefSeq" id="WP_103240158.1">
    <property type="nucleotide sequence ID" value="NZ_JANJZD010000012.1"/>
</dbReference>
<evidence type="ECO:0000313" key="3">
    <source>
        <dbReference type="Proteomes" id="UP000236311"/>
    </source>
</evidence>
<feature type="domain" description="RNA polymerase sigma factor 70 region 4 type 2" evidence="1">
    <location>
        <begin position="84"/>
        <end position="126"/>
    </location>
</feature>
<sequence>MNEPNRTEWEIRCAFNGFCKRALKYEASNAHRDVRHHQLREVAFSSLLPQEEEQLYTTDRHFANEEADDKSFYVAGMEITPKLLADAIHALPEEKRDTVLLYYFFEMSDPEIAKLLNISRSTVQYRRTSSFELLKRYLEERAYDEEQ</sequence>
<dbReference type="OrthoDB" id="9806818at2"/>
<evidence type="ECO:0000259" key="1">
    <source>
        <dbReference type="Pfam" id="PF08281"/>
    </source>
</evidence>
<dbReference type="InterPro" id="IPR013249">
    <property type="entry name" value="RNA_pol_sigma70_r4_t2"/>
</dbReference>
<dbReference type="GO" id="GO:0006352">
    <property type="term" value="P:DNA-templated transcription initiation"/>
    <property type="evidence" value="ECO:0007669"/>
    <property type="project" value="InterPro"/>
</dbReference>
<dbReference type="InterPro" id="IPR036388">
    <property type="entry name" value="WH-like_DNA-bd_sf"/>
</dbReference>
<keyword evidence="3" id="KW-1185">Reference proteome</keyword>
<proteinExistence type="predicted"/>
<protein>
    <submittedName>
        <fullName evidence="2">RNA polymerase sigma factor</fullName>
    </submittedName>
</protein>
<reference evidence="2 3" key="1">
    <citation type="submission" date="2018-01" db="EMBL/GenBank/DDBJ databases">
        <authorList>
            <person name="Gaut B.S."/>
            <person name="Morton B.R."/>
            <person name="Clegg M.T."/>
            <person name="Duvall M.R."/>
        </authorList>
    </citation>
    <scope>NUCLEOTIDE SEQUENCE [LARGE SCALE GENOMIC DNA]</scope>
    <source>
        <strain evidence="2">GP69</strain>
    </source>
</reference>
<dbReference type="Gene3D" id="1.10.10.10">
    <property type="entry name" value="Winged helix-like DNA-binding domain superfamily/Winged helix DNA-binding domain"/>
    <property type="match status" value="1"/>
</dbReference>
<dbReference type="Proteomes" id="UP000236311">
    <property type="component" value="Unassembled WGS sequence"/>
</dbReference>
<dbReference type="AlphaFoldDB" id="A0A2K4ZHT9"/>
<name>A0A2K4ZHT9_9FIRM</name>